<evidence type="ECO:0000313" key="2">
    <source>
        <dbReference type="Proteomes" id="UP000616151"/>
    </source>
</evidence>
<comment type="caution">
    <text evidence="1">The sequence shown here is derived from an EMBL/GenBank/DDBJ whole genome shotgun (WGS) entry which is preliminary data.</text>
</comment>
<sequence length="302" mass="31871">MRTAIGIDIGGTKIAAGLVDLTAGRLIIQAEMPTPRGESAETMLATIAGVAERMQEAAKAAHVVPLGIGIGLPELVRLDGVPASDWITPWRKRDLTKDLARFHPVTVDSDVRLATLAELHYGHGLRLPSFVFVSIGTGLSCAVCEDGVIRRGAHGFAIHFASGDLVSYDAASGRKMVFNLESFASGLGMSRVYQLRTGREATARDMVEERAGPEGTALLDEATTALASYIGQIINMIDPHGVVIGGGLGTAPRFFDMLRAKVPAYIWAADCRDLPILPSALNATAGIIGAAALYAGPRKGRE</sequence>
<evidence type="ECO:0000313" key="1">
    <source>
        <dbReference type="EMBL" id="MBK1866925.1"/>
    </source>
</evidence>
<reference evidence="1" key="1">
    <citation type="submission" date="2021-01" db="EMBL/GenBank/DDBJ databases">
        <authorList>
            <person name="Sun Q."/>
        </authorList>
    </citation>
    <scope>NUCLEOTIDE SEQUENCE</scope>
    <source>
        <strain evidence="1">YIM B02566</strain>
    </source>
</reference>
<name>A0ACC5R2T6_9HYPH</name>
<protein>
    <submittedName>
        <fullName evidence="1">ROK family protein</fullName>
    </submittedName>
</protein>
<keyword evidence="2" id="KW-1185">Reference proteome</keyword>
<proteinExistence type="predicted"/>
<organism evidence="1 2">
    <name type="scientific">Taklimakanibacter albus</name>
    <dbReference type="NCBI Taxonomy" id="2800327"/>
    <lineage>
        <taxon>Bacteria</taxon>
        <taxon>Pseudomonadati</taxon>
        <taxon>Pseudomonadota</taxon>
        <taxon>Alphaproteobacteria</taxon>
        <taxon>Hyphomicrobiales</taxon>
        <taxon>Aestuariivirgaceae</taxon>
        <taxon>Taklimakanibacter</taxon>
    </lineage>
</organism>
<accession>A0ACC5R2T6</accession>
<gene>
    <name evidence="1" type="ORF">JHL16_11215</name>
</gene>
<dbReference type="EMBL" id="JAENHL010000006">
    <property type="protein sequence ID" value="MBK1866925.1"/>
    <property type="molecule type" value="Genomic_DNA"/>
</dbReference>
<dbReference type="Proteomes" id="UP000616151">
    <property type="component" value="Unassembled WGS sequence"/>
</dbReference>